<organism evidence="2 3">
    <name type="scientific">Hymenobacter swuensis DY53</name>
    <dbReference type="NCBI Taxonomy" id="1227739"/>
    <lineage>
        <taxon>Bacteria</taxon>
        <taxon>Pseudomonadati</taxon>
        <taxon>Bacteroidota</taxon>
        <taxon>Cytophagia</taxon>
        <taxon>Cytophagales</taxon>
        <taxon>Hymenobacteraceae</taxon>
        <taxon>Hymenobacter</taxon>
    </lineage>
</organism>
<keyword evidence="3" id="KW-1185">Reference proteome</keyword>
<dbReference type="EMBL" id="CP007145">
    <property type="protein sequence ID" value="AHJ98962.1"/>
    <property type="molecule type" value="Genomic_DNA"/>
</dbReference>
<sequence length="320" mass="35776">MPAKLNTIWSTAEVAVLKNRYVLGTKAELLGLLPGRNWDCIRNKAQNLGLRRRSGESHWSPEDEQQVRAHYATRGGHYLASLLGRTHTAVLKKAAKLGLRIEEFGKQPRKTNWSEQHLTILREEYPIHGPEHVAQQVGRNQPSVVTMAKRLGIRCRRRPAGRPRWSTEHLGLLMEHYPAGLPTAQLVELLGRKADTIHAMARTLGLKRPPRVVVPKPPKVKVPEPVPAPKPAPVAKAKPAPAPKKPVLSEEEKALKKLVRQKAQAKKEKKAKPEPPKKGWQYPMHSPEYNAWLASTTAGKKATTILDENGRTAIVWRKAA</sequence>
<gene>
    <name evidence="2" type="ORF">Hsw_3367</name>
</gene>
<dbReference type="PATRIC" id="fig|1227739.3.peg.3530"/>
<dbReference type="Proteomes" id="UP000019423">
    <property type="component" value="Chromosome"/>
</dbReference>
<dbReference type="STRING" id="1227739.Hsw_3367"/>
<evidence type="ECO:0000313" key="2">
    <source>
        <dbReference type="EMBL" id="AHJ98962.1"/>
    </source>
</evidence>
<name>W8F4N1_9BACT</name>
<accession>W8F4N1</accession>
<dbReference type="eggNOG" id="ENOG5033D1P">
    <property type="taxonomic scope" value="Bacteria"/>
</dbReference>
<dbReference type="AlphaFoldDB" id="W8F4N1"/>
<feature type="compositionally biased region" description="Basic residues" evidence="1">
    <location>
        <begin position="256"/>
        <end position="270"/>
    </location>
</feature>
<dbReference type="OrthoDB" id="7460705at2"/>
<evidence type="ECO:0000256" key="1">
    <source>
        <dbReference type="SAM" id="MobiDB-lite"/>
    </source>
</evidence>
<dbReference type="HOGENOM" id="CLU_868112_0_0_10"/>
<reference evidence="2 3" key="1">
    <citation type="submission" date="2014-01" db="EMBL/GenBank/DDBJ databases">
        <title>Complete genome sequence of ionizing-radiation resistance bacterium Hymenobacter swuensis DY53.</title>
        <authorList>
            <person name="Jung J.-H."/>
            <person name="Jeong S.-W."/>
            <person name="Joe M.-H."/>
            <person name="Cho y.-j."/>
            <person name="Kim M.-K."/>
            <person name="Lim S.-Y."/>
        </authorList>
    </citation>
    <scope>NUCLEOTIDE SEQUENCE [LARGE SCALE GENOMIC DNA]</scope>
    <source>
        <strain evidence="2 3">DY53</strain>
    </source>
</reference>
<feature type="region of interest" description="Disordered" evidence="1">
    <location>
        <begin position="210"/>
        <end position="283"/>
    </location>
</feature>
<evidence type="ECO:0000313" key="3">
    <source>
        <dbReference type="Proteomes" id="UP000019423"/>
    </source>
</evidence>
<dbReference type="RefSeq" id="WP_044003063.1">
    <property type="nucleotide sequence ID" value="NZ_CP007145.1"/>
</dbReference>
<proteinExistence type="predicted"/>
<protein>
    <submittedName>
        <fullName evidence="2">Uncharacterized protein</fullName>
    </submittedName>
</protein>
<dbReference type="KEGG" id="hsw:Hsw_3367"/>